<organism evidence="2 3">
    <name type="scientific">Curtobacterium citreum</name>
    <dbReference type="NCBI Taxonomy" id="2036"/>
    <lineage>
        <taxon>Bacteria</taxon>
        <taxon>Bacillati</taxon>
        <taxon>Actinomycetota</taxon>
        <taxon>Actinomycetes</taxon>
        <taxon>Micrococcales</taxon>
        <taxon>Microbacteriaceae</taxon>
        <taxon>Curtobacterium</taxon>
    </lineage>
</organism>
<dbReference type="InterPro" id="IPR046719">
    <property type="entry name" value="DUF6611"/>
</dbReference>
<accession>A0ABU8YB90</accession>
<gene>
    <name evidence="2" type="ORF">WMN62_07860</name>
</gene>
<keyword evidence="1" id="KW-0812">Transmembrane</keyword>
<proteinExistence type="predicted"/>
<keyword evidence="1" id="KW-1133">Transmembrane helix</keyword>
<evidence type="ECO:0000313" key="2">
    <source>
        <dbReference type="EMBL" id="MEK0171381.1"/>
    </source>
</evidence>
<evidence type="ECO:0000313" key="3">
    <source>
        <dbReference type="Proteomes" id="UP001370299"/>
    </source>
</evidence>
<keyword evidence="3" id="KW-1185">Reference proteome</keyword>
<keyword evidence="1" id="KW-0472">Membrane</keyword>
<feature type="transmembrane region" description="Helical" evidence="1">
    <location>
        <begin position="54"/>
        <end position="73"/>
    </location>
</feature>
<dbReference type="Pfam" id="PF20315">
    <property type="entry name" value="DUF6611"/>
    <property type="match status" value="1"/>
</dbReference>
<sequence>MTTATSVRDRLIEGPHLWGRYTIRPVGRTMWTSRTLVVFPPGTNTSERLLLRAWHVWPAVGAFTALVVVVLAVSVPAAGMPVGLALYAAGFVVLGRATKRLRPLERSITVTTFLGNGRPEVHGDERLLAGSLDALSILERAVRAHRLAPVDFELIWADVWAALPEDRPRAGVTPC</sequence>
<dbReference type="EMBL" id="JBBLYY010000042">
    <property type="protein sequence ID" value="MEK0171381.1"/>
    <property type="molecule type" value="Genomic_DNA"/>
</dbReference>
<reference evidence="2 3" key="1">
    <citation type="submission" date="2024-03" db="EMBL/GenBank/DDBJ databases">
        <title>Whole genomes of four grape xylem sap localized bacterial endophytes.</title>
        <authorList>
            <person name="Kumar G."/>
            <person name="Savka M.A."/>
        </authorList>
    </citation>
    <scope>NUCLEOTIDE SEQUENCE [LARGE SCALE GENOMIC DNA]</scope>
    <source>
        <strain evidence="2 3">RIT_GXS8</strain>
    </source>
</reference>
<dbReference type="Proteomes" id="UP001370299">
    <property type="component" value="Unassembled WGS sequence"/>
</dbReference>
<protein>
    <submittedName>
        <fullName evidence="2">DUF6611 family protein</fullName>
    </submittedName>
</protein>
<dbReference type="RefSeq" id="WP_340197099.1">
    <property type="nucleotide sequence ID" value="NZ_JBBKAP010000054.1"/>
</dbReference>
<comment type="caution">
    <text evidence="2">The sequence shown here is derived from an EMBL/GenBank/DDBJ whole genome shotgun (WGS) entry which is preliminary data.</text>
</comment>
<evidence type="ECO:0000256" key="1">
    <source>
        <dbReference type="SAM" id="Phobius"/>
    </source>
</evidence>
<name>A0ABU8YB90_9MICO</name>
<feature type="transmembrane region" description="Helical" evidence="1">
    <location>
        <begin position="79"/>
        <end position="97"/>
    </location>
</feature>